<feature type="domain" description="VTC" evidence="1">
    <location>
        <begin position="121"/>
        <end position="201"/>
    </location>
</feature>
<accession>B8J5C6</accession>
<evidence type="ECO:0000259" key="1">
    <source>
        <dbReference type="Pfam" id="PF09359"/>
    </source>
</evidence>
<gene>
    <name evidence="2" type="ordered locus">A2cp1_3458</name>
</gene>
<evidence type="ECO:0000313" key="3">
    <source>
        <dbReference type="Proteomes" id="UP000007089"/>
    </source>
</evidence>
<dbReference type="AlphaFoldDB" id="B8J5C6"/>
<dbReference type="SUPFAM" id="SSF55154">
    <property type="entry name" value="CYTH-like phosphatases"/>
    <property type="match status" value="1"/>
</dbReference>
<dbReference type="InterPro" id="IPR033469">
    <property type="entry name" value="CYTH-like_dom_sf"/>
</dbReference>
<dbReference type="HOGENOM" id="CLU_1238092_0_0_7"/>
<name>B8J5C6_ANAD2</name>
<organism evidence="2 3">
    <name type="scientific">Anaeromyxobacter dehalogenans (strain ATCC BAA-258 / DSM 21875 / 2CP-1)</name>
    <dbReference type="NCBI Taxonomy" id="455488"/>
    <lineage>
        <taxon>Bacteria</taxon>
        <taxon>Pseudomonadati</taxon>
        <taxon>Myxococcota</taxon>
        <taxon>Myxococcia</taxon>
        <taxon>Myxococcales</taxon>
        <taxon>Cystobacterineae</taxon>
        <taxon>Anaeromyxobacteraceae</taxon>
        <taxon>Anaeromyxobacter</taxon>
    </lineage>
</organism>
<dbReference type="Pfam" id="PF09359">
    <property type="entry name" value="VTC"/>
    <property type="match status" value="1"/>
</dbReference>
<protein>
    <recommendedName>
        <fullName evidence="1">VTC domain-containing protein</fullName>
    </recommendedName>
</protein>
<dbReference type="RefSeq" id="WP_015934591.1">
    <property type="nucleotide sequence ID" value="NC_011891.1"/>
</dbReference>
<sequence>MVPYAEGPVTLLRREHKVLLAPGEARDIAARLGAGAAVTTRVATVYFDAPGAPLALRALESPGDCVKVRAKAYHPDRSGRPGHVVLELKHERGGLTTKDRTWLPRSALARALACLPLPGPLAPLVATSYRRRVWQPCEGWRVTLDDGLRFHPAGWPLLEPGAPPWPDGLPPPLGAEPRAVLELKLGADAPPRWLVALVTARAQPYSKLAEAFSRAAPARTRRA</sequence>
<reference evidence="2" key="1">
    <citation type="submission" date="2009-01" db="EMBL/GenBank/DDBJ databases">
        <title>Complete sequence of Anaeromyxobacter dehalogenans 2CP-1.</title>
        <authorList>
            <consortium name="US DOE Joint Genome Institute"/>
            <person name="Lucas S."/>
            <person name="Copeland A."/>
            <person name="Lapidus A."/>
            <person name="Glavina del Rio T."/>
            <person name="Dalin E."/>
            <person name="Tice H."/>
            <person name="Bruce D."/>
            <person name="Goodwin L."/>
            <person name="Pitluck S."/>
            <person name="Saunders E."/>
            <person name="Brettin T."/>
            <person name="Detter J.C."/>
            <person name="Han C."/>
            <person name="Larimer F."/>
            <person name="Land M."/>
            <person name="Hauser L."/>
            <person name="Kyrpides N."/>
            <person name="Ovchinnikova G."/>
            <person name="Beliaev A.S."/>
            <person name="Richardson P."/>
        </authorList>
    </citation>
    <scope>NUCLEOTIDE SEQUENCE</scope>
    <source>
        <strain evidence="2">2CP-1</strain>
    </source>
</reference>
<dbReference type="EMBL" id="CP001359">
    <property type="protein sequence ID" value="ACL66788.1"/>
    <property type="molecule type" value="Genomic_DNA"/>
</dbReference>
<dbReference type="Proteomes" id="UP000007089">
    <property type="component" value="Chromosome"/>
</dbReference>
<dbReference type="KEGG" id="acp:A2cp1_3458"/>
<dbReference type="InterPro" id="IPR018966">
    <property type="entry name" value="VTC_domain"/>
</dbReference>
<proteinExistence type="predicted"/>
<evidence type="ECO:0000313" key="2">
    <source>
        <dbReference type="EMBL" id="ACL66788.1"/>
    </source>
</evidence>
<keyword evidence="3" id="KW-1185">Reference proteome</keyword>